<evidence type="ECO:0000256" key="3">
    <source>
        <dbReference type="ARBA" id="ARBA00022630"/>
    </source>
</evidence>
<dbReference type="InterPro" id="IPR006089">
    <property type="entry name" value="Acyl-CoA_DH_CS"/>
</dbReference>
<feature type="domain" description="Acyl-CoA dehydrogenase/oxidase N-terminal" evidence="8">
    <location>
        <begin position="5"/>
        <end position="121"/>
    </location>
</feature>
<evidence type="ECO:0000256" key="4">
    <source>
        <dbReference type="ARBA" id="ARBA00022827"/>
    </source>
</evidence>
<dbReference type="InterPro" id="IPR009100">
    <property type="entry name" value="AcylCoA_DH/oxidase_NM_dom_sf"/>
</dbReference>
<dbReference type="SUPFAM" id="SSF47203">
    <property type="entry name" value="Acyl-CoA dehydrogenase C-terminal domain-like"/>
    <property type="match status" value="1"/>
</dbReference>
<name>A0ABN2MGW0_9PSEU</name>
<feature type="domain" description="Acyl-CoA dehydrogenase/oxidase C-terminal" evidence="6">
    <location>
        <begin position="235"/>
        <end position="384"/>
    </location>
</feature>
<dbReference type="PANTHER" id="PTHR43884:SF40">
    <property type="entry name" value="ACYL-COA DEHYDROGENASE"/>
    <property type="match status" value="1"/>
</dbReference>
<dbReference type="InterPro" id="IPR037069">
    <property type="entry name" value="AcylCoA_DH/ox_N_sf"/>
</dbReference>
<comment type="similarity">
    <text evidence="2 5">Belongs to the acyl-CoA dehydrogenase family.</text>
</comment>
<dbReference type="InterPro" id="IPR009075">
    <property type="entry name" value="AcylCo_DH/oxidase_C"/>
</dbReference>
<reference evidence="9 10" key="1">
    <citation type="journal article" date="2019" name="Int. J. Syst. Evol. Microbiol.">
        <title>The Global Catalogue of Microorganisms (GCM) 10K type strain sequencing project: providing services to taxonomists for standard genome sequencing and annotation.</title>
        <authorList>
            <consortium name="The Broad Institute Genomics Platform"/>
            <consortium name="The Broad Institute Genome Sequencing Center for Infectious Disease"/>
            <person name="Wu L."/>
            <person name="Ma J."/>
        </authorList>
    </citation>
    <scope>NUCLEOTIDE SEQUENCE [LARGE SCALE GENOMIC DNA]</scope>
    <source>
        <strain evidence="9 10">JCM 16009</strain>
    </source>
</reference>
<dbReference type="PROSITE" id="PS00072">
    <property type="entry name" value="ACYL_COA_DH_1"/>
    <property type="match status" value="1"/>
</dbReference>
<proteinExistence type="inferred from homology"/>
<comment type="caution">
    <text evidence="9">The sequence shown here is derived from an EMBL/GenBank/DDBJ whole genome shotgun (WGS) entry which is preliminary data.</text>
</comment>
<keyword evidence="3 5" id="KW-0285">Flavoprotein</keyword>
<evidence type="ECO:0000256" key="2">
    <source>
        <dbReference type="ARBA" id="ARBA00009347"/>
    </source>
</evidence>
<keyword evidence="4 5" id="KW-0274">FAD</keyword>
<dbReference type="Proteomes" id="UP001500449">
    <property type="component" value="Unassembled WGS sequence"/>
</dbReference>
<comment type="cofactor">
    <cofactor evidence="1 5">
        <name>FAD</name>
        <dbReference type="ChEBI" id="CHEBI:57692"/>
    </cofactor>
</comment>
<dbReference type="Pfam" id="PF00441">
    <property type="entry name" value="Acyl-CoA_dh_1"/>
    <property type="match status" value="1"/>
</dbReference>
<protein>
    <submittedName>
        <fullName evidence="9">Acyl-CoA dehydrogenase family protein</fullName>
    </submittedName>
</protein>
<dbReference type="PANTHER" id="PTHR43884">
    <property type="entry name" value="ACYL-COA DEHYDROGENASE"/>
    <property type="match status" value="1"/>
</dbReference>
<evidence type="ECO:0000313" key="10">
    <source>
        <dbReference type="Proteomes" id="UP001500449"/>
    </source>
</evidence>
<accession>A0ABN2MGW0</accession>
<dbReference type="SUPFAM" id="SSF56645">
    <property type="entry name" value="Acyl-CoA dehydrogenase NM domain-like"/>
    <property type="match status" value="1"/>
</dbReference>
<dbReference type="Pfam" id="PF02770">
    <property type="entry name" value="Acyl-CoA_dh_M"/>
    <property type="match status" value="1"/>
</dbReference>
<keyword evidence="10" id="KW-1185">Reference proteome</keyword>
<evidence type="ECO:0000259" key="7">
    <source>
        <dbReference type="Pfam" id="PF02770"/>
    </source>
</evidence>
<feature type="domain" description="Acyl-CoA oxidase/dehydrogenase middle" evidence="7">
    <location>
        <begin position="128"/>
        <end position="209"/>
    </location>
</feature>
<dbReference type="InterPro" id="IPR013786">
    <property type="entry name" value="AcylCoA_DH/ox_N"/>
</dbReference>
<sequence>MNPGELEERRAALRDFVERRLVPLEPDLPVEGLPDEPLLKELQAEARSGGFWGLSAPVAFGGQGLGVLENAVLLEEIMRTTVSGVSGGYYGAGIFGGNPPAIIVSHGTERQHELYVRPVAEEGCGYFIAMSEPGAGSDPGGMMTTTATRVDGGWVLNGVKGMMSEYFLARFGVVFAVTDPEKRQRGGITAFIVGTDDPGVAVEGETGTMSGKVATWIRLTDCFVPDDDVLGEVGQGFALGQQWFGRIRTLYYGAGMLGPAARALEIAAAYANGRHTFGEPLAARQAIQFMLADSAMQITSLRVFTHDTARKLDAGERCRTESAMVKIMGTEMAWDILDRALQVLGGIGYTNRYPIERMMRTVRLFRITEGANEVHRAFVARELLKDDAATLPRPFGAGRGAA</sequence>
<dbReference type="EMBL" id="BAAAQK010000001">
    <property type="protein sequence ID" value="GAA1826579.1"/>
    <property type="molecule type" value="Genomic_DNA"/>
</dbReference>
<dbReference type="Gene3D" id="1.20.140.10">
    <property type="entry name" value="Butyryl-CoA Dehydrogenase, subunit A, domain 3"/>
    <property type="match status" value="1"/>
</dbReference>
<evidence type="ECO:0000259" key="6">
    <source>
        <dbReference type="Pfam" id="PF00441"/>
    </source>
</evidence>
<organism evidence="9 10">
    <name type="scientific">Pseudonocardia ailaonensis</name>
    <dbReference type="NCBI Taxonomy" id="367279"/>
    <lineage>
        <taxon>Bacteria</taxon>
        <taxon>Bacillati</taxon>
        <taxon>Actinomycetota</taxon>
        <taxon>Actinomycetes</taxon>
        <taxon>Pseudonocardiales</taxon>
        <taxon>Pseudonocardiaceae</taxon>
        <taxon>Pseudonocardia</taxon>
    </lineage>
</organism>
<dbReference type="Gene3D" id="2.40.110.10">
    <property type="entry name" value="Butyryl-CoA Dehydrogenase, subunit A, domain 2"/>
    <property type="match status" value="1"/>
</dbReference>
<dbReference type="RefSeq" id="WP_344411403.1">
    <property type="nucleotide sequence ID" value="NZ_BAAAQK010000001.1"/>
</dbReference>
<dbReference type="InterPro" id="IPR046373">
    <property type="entry name" value="Acyl-CoA_Oxase/DH_mid-dom_sf"/>
</dbReference>
<evidence type="ECO:0000256" key="5">
    <source>
        <dbReference type="RuleBase" id="RU362125"/>
    </source>
</evidence>
<dbReference type="InterPro" id="IPR036250">
    <property type="entry name" value="AcylCo_DH-like_C"/>
</dbReference>
<keyword evidence="5" id="KW-0560">Oxidoreductase</keyword>
<gene>
    <name evidence="9" type="ORF">GCM10009836_00220</name>
</gene>
<evidence type="ECO:0000259" key="8">
    <source>
        <dbReference type="Pfam" id="PF02771"/>
    </source>
</evidence>
<dbReference type="Pfam" id="PF02771">
    <property type="entry name" value="Acyl-CoA_dh_N"/>
    <property type="match status" value="1"/>
</dbReference>
<evidence type="ECO:0000256" key="1">
    <source>
        <dbReference type="ARBA" id="ARBA00001974"/>
    </source>
</evidence>
<dbReference type="InterPro" id="IPR006091">
    <property type="entry name" value="Acyl-CoA_Oxase/DH_mid-dom"/>
</dbReference>
<evidence type="ECO:0000313" key="9">
    <source>
        <dbReference type="EMBL" id="GAA1826579.1"/>
    </source>
</evidence>
<dbReference type="Gene3D" id="1.10.540.10">
    <property type="entry name" value="Acyl-CoA dehydrogenase/oxidase, N-terminal domain"/>
    <property type="match status" value="1"/>
</dbReference>